<keyword evidence="4" id="KW-1185">Reference proteome</keyword>
<evidence type="ECO:0000313" key="4">
    <source>
        <dbReference type="Proteomes" id="UP000292235"/>
    </source>
</evidence>
<dbReference type="KEGG" id="strr:EKD16_02105"/>
<evidence type="ECO:0000256" key="1">
    <source>
        <dbReference type="SAM" id="MobiDB-lite"/>
    </source>
</evidence>
<dbReference type="RefSeq" id="WP_131096823.1">
    <property type="nucleotide sequence ID" value="NZ_CP036455.1"/>
</dbReference>
<proteinExistence type="predicted"/>
<organism evidence="3 4">
    <name type="scientific">Streptomonospora litoralis</name>
    <dbReference type="NCBI Taxonomy" id="2498135"/>
    <lineage>
        <taxon>Bacteria</taxon>
        <taxon>Bacillati</taxon>
        <taxon>Actinomycetota</taxon>
        <taxon>Actinomycetes</taxon>
        <taxon>Streptosporangiales</taxon>
        <taxon>Nocardiopsidaceae</taxon>
        <taxon>Streptomonospora</taxon>
    </lineage>
</organism>
<feature type="compositionally biased region" description="Polar residues" evidence="1">
    <location>
        <begin position="10"/>
        <end position="19"/>
    </location>
</feature>
<accession>A0A4P6Q0Z6</accession>
<evidence type="ECO:0000313" key="3">
    <source>
        <dbReference type="EMBL" id="QBI52237.1"/>
    </source>
</evidence>
<name>A0A4P6Q0Z6_9ACTN</name>
<dbReference type="AlphaFoldDB" id="A0A4P6Q0Z6"/>
<reference evidence="3 4" key="1">
    <citation type="submission" date="2019-02" db="EMBL/GenBank/DDBJ databases">
        <authorList>
            <person name="Khodamoradi S."/>
            <person name="Hahnke R.L."/>
            <person name="Kaempfer P."/>
            <person name="Schumann P."/>
            <person name="Rohde M."/>
            <person name="Steinert M."/>
            <person name="Luzhetskyy A."/>
            <person name="Wink J."/>
            <person name="Ruckert C."/>
        </authorList>
    </citation>
    <scope>NUCLEOTIDE SEQUENCE [LARGE SCALE GENOMIC DNA]</scope>
    <source>
        <strain evidence="3 4">M2</strain>
    </source>
</reference>
<evidence type="ECO:0000259" key="2">
    <source>
        <dbReference type="Pfam" id="PF04149"/>
    </source>
</evidence>
<dbReference type="OrthoDB" id="3431714at2"/>
<feature type="region of interest" description="Disordered" evidence="1">
    <location>
        <begin position="1"/>
        <end position="20"/>
    </location>
</feature>
<dbReference type="Pfam" id="PF04149">
    <property type="entry name" value="DUF397"/>
    <property type="match status" value="1"/>
</dbReference>
<dbReference type="InterPro" id="IPR007278">
    <property type="entry name" value="DUF397"/>
</dbReference>
<gene>
    <name evidence="3" type="ORF">EKD16_02105</name>
</gene>
<dbReference type="Proteomes" id="UP000292235">
    <property type="component" value="Chromosome"/>
</dbReference>
<dbReference type="EMBL" id="CP036455">
    <property type="protein sequence ID" value="QBI52237.1"/>
    <property type="molecule type" value="Genomic_DNA"/>
</dbReference>
<feature type="domain" description="DUF397" evidence="2">
    <location>
        <begin position="6"/>
        <end position="57"/>
    </location>
</feature>
<protein>
    <recommendedName>
        <fullName evidence="2">DUF397 domain-containing protein</fullName>
    </recommendedName>
</protein>
<sequence>MTREPKWHKSSYSGGNTNACVEVDEGPRTFVRDTQHRNLTTLTFPAETWDDFITAVKNGEI</sequence>